<evidence type="ECO:0000313" key="12">
    <source>
        <dbReference type="EMBL" id="KAE9450199.1"/>
    </source>
</evidence>
<keyword evidence="6" id="KW-0256">Endoplasmic reticulum</keyword>
<dbReference type="EMBL" id="QEFC01003080">
    <property type="protein sequence ID" value="KAE9450199.1"/>
    <property type="molecule type" value="Genomic_DNA"/>
</dbReference>
<evidence type="ECO:0000256" key="11">
    <source>
        <dbReference type="SAM" id="MobiDB-lite"/>
    </source>
</evidence>
<dbReference type="GO" id="GO:0019432">
    <property type="term" value="P:triglyceride biosynthetic process"/>
    <property type="evidence" value="ECO:0007669"/>
    <property type="project" value="TreeGrafter"/>
</dbReference>
<organism evidence="12 13">
    <name type="scientific">Rhododendron williamsianum</name>
    <dbReference type="NCBI Taxonomy" id="262921"/>
    <lineage>
        <taxon>Eukaryota</taxon>
        <taxon>Viridiplantae</taxon>
        <taxon>Streptophyta</taxon>
        <taxon>Embryophyta</taxon>
        <taxon>Tracheophyta</taxon>
        <taxon>Spermatophyta</taxon>
        <taxon>Magnoliopsida</taxon>
        <taxon>eudicotyledons</taxon>
        <taxon>Gunneridae</taxon>
        <taxon>Pentapetalae</taxon>
        <taxon>asterids</taxon>
        <taxon>Ericales</taxon>
        <taxon>Ericaceae</taxon>
        <taxon>Ericoideae</taxon>
        <taxon>Rhodoreae</taxon>
        <taxon>Rhododendron</taxon>
    </lineage>
</organism>
<name>A0A6A4L4Q6_9ERIC</name>
<gene>
    <name evidence="12" type="ORF">C3L33_17908</name>
</gene>
<keyword evidence="7" id="KW-1133">Transmembrane helix</keyword>
<dbReference type="PANTHER" id="PTHR12317:SF63">
    <property type="entry name" value="DIACYLGLYCEROL O-ACYLTRANSFERASE 2"/>
    <property type="match status" value="1"/>
</dbReference>
<evidence type="ECO:0000256" key="1">
    <source>
        <dbReference type="ARBA" id="ARBA00004477"/>
    </source>
</evidence>
<evidence type="ECO:0000256" key="2">
    <source>
        <dbReference type="ARBA" id="ARBA00005420"/>
    </source>
</evidence>
<dbReference type="PANTHER" id="PTHR12317">
    <property type="entry name" value="DIACYLGLYCEROL O-ACYLTRANSFERASE"/>
    <property type="match status" value="1"/>
</dbReference>
<sequence length="231" mass="25750">MVTGTADGRQRTAPSVAAEPTSAEFRGSKGSVVHGVLAMVVWLGVFGYEPHSVLPIGSIALNEPTGFMRLPKVKTLASNAVAFLKSRRGFVRIAMEKGKPLVPVFCFGQLIVVDNVSHSISILLQSHVYKWWKPSGKLYGQICRAIKFTPMIFWGVFGSMKYKVSLSKRFTTSLRGTKRGLAIRIFSCEFFDDQSSSIANRILAKLFLFLHTVYKLDLRVIHHVFMLHSVD</sequence>
<keyword evidence="5" id="KW-0812">Transmembrane</keyword>
<evidence type="ECO:0000256" key="8">
    <source>
        <dbReference type="ARBA" id="ARBA00023098"/>
    </source>
</evidence>
<comment type="subcellular location">
    <subcellularLocation>
        <location evidence="1">Endoplasmic reticulum membrane</location>
        <topology evidence="1">Multi-pass membrane protein</topology>
    </subcellularLocation>
</comment>
<keyword evidence="8" id="KW-0443">Lipid metabolism</keyword>
<evidence type="ECO:0000256" key="6">
    <source>
        <dbReference type="ARBA" id="ARBA00022824"/>
    </source>
</evidence>
<reference evidence="12 13" key="1">
    <citation type="journal article" date="2019" name="Genome Biol. Evol.">
        <title>The Rhododendron genome and chromosomal organization provide insight into shared whole-genome duplications across the heath family (Ericaceae).</title>
        <authorList>
            <person name="Soza V.L."/>
            <person name="Lindsley D."/>
            <person name="Waalkes A."/>
            <person name="Ramage E."/>
            <person name="Patwardhan R.P."/>
            <person name="Burton J.N."/>
            <person name="Adey A."/>
            <person name="Kumar A."/>
            <person name="Qiu R."/>
            <person name="Shendure J."/>
            <person name="Hall B."/>
        </authorList>
    </citation>
    <scope>NUCLEOTIDE SEQUENCE [LARGE SCALE GENOMIC DNA]</scope>
    <source>
        <strain evidence="12">RSF 1966-606</strain>
    </source>
</reference>
<protein>
    <submittedName>
        <fullName evidence="12">Uncharacterized protein</fullName>
    </submittedName>
</protein>
<evidence type="ECO:0000256" key="5">
    <source>
        <dbReference type="ARBA" id="ARBA00022692"/>
    </source>
</evidence>
<keyword evidence="10" id="KW-0012">Acyltransferase</keyword>
<keyword evidence="4" id="KW-0808">Transferase</keyword>
<feature type="region of interest" description="Disordered" evidence="11">
    <location>
        <begin position="1"/>
        <end position="21"/>
    </location>
</feature>
<dbReference type="GO" id="GO:0005789">
    <property type="term" value="C:endoplasmic reticulum membrane"/>
    <property type="evidence" value="ECO:0007669"/>
    <property type="project" value="UniProtKB-SubCell"/>
</dbReference>
<dbReference type="AlphaFoldDB" id="A0A6A4L4Q6"/>
<accession>A0A6A4L4Q6</accession>
<evidence type="ECO:0000256" key="3">
    <source>
        <dbReference type="ARBA" id="ARBA00022516"/>
    </source>
</evidence>
<evidence type="ECO:0000256" key="10">
    <source>
        <dbReference type="ARBA" id="ARBA00023315"/>
    </source>
</evidence>
<dbReference type="GO" id="GO:0004144">
    <property type="term" value="F:diacylglycerol O-acyltransferase activity"/>
    <property type="evidence" value="ECO:0007669"/>
    <property type="project" value="UniProtKB-ARBA"/>
</dbReference>
<evidence type="ECO:0000313" key="13">
    <source>
        <dbReference type="Proteomes" id="UP000428333"/>
    </source>
</evidence>
<evidence type="ECO:0000256" key="9">
    <source>
        <dbReference type="ARBA" id="ARBA00023136"/>
    </source>
</evidence>
<keyword evidence="9" id="KW-0472">Membrane</keyword>
<dbReference type="Pfam" id="PF03982">
    <property type="entry name" value="DAGAT"/>
    <property type="match status" value="1"/>
</dbReference>
<proteinExistence type="inferred from homology"/>
<evidence type="ECO:0000256" key="4">
    <source>
        <dbReference type="ARBA" id="ARBA00022679"/>
    </source>
</evidence>
<dbReference type="OrthoDB" id="264532at2759"/>
<dbReference type="Proteomes" id="UP000428333">
    <property type="component" value="Linkage Group LG11"/>
</dbReference>
<dbReference type="InterPro" id="IPR007130">
    <property type="entry name" value="DAGAT"/>
</dbReference>
<keyword evidence="3" id="KW-0444">Lipid biosynthesis</keyword>
<feature type="non-terminal residue" evidence="12">
    <location>
        <position position="1"/>
    </location>
</feature>
<comment type="similarity">
    <text evidence="2">Belongs to the diacylglycerol acyltransferase family.</text>
</comment>
<comment type="caution">
    <text evidence="12">The sequence shown here is derived from an EMBL/GenBank/DDBJ whole genome shotgun (WGS) entry which is preliminary data.</text>
</comment>
<evidence type="ECO:0000256" key="7">
    <source>
        <dbReference type="ARBA" id="ARBA00022989"/>
    </source>
</evidence>
<keyword evidence="13" id="KW-1185">Reference proteome</keyword>